<proteinExistence type="predicted"/>
<name>A0A6G1BW90_9ORYZ</name>
<dbReference type="EMBL" id="SPHZ02000011">
    <property type="protein sequence ID" value="KAF0892625.1"/>
    <property type="molecule type" value="Genomic_DNA"/>
</dbReference>
<dbReference type="AlphaFoldDB" id="A0A6G1BW90"/>
<sequence length="72" mass="7646">MVATPVAATAGLATHGRRRPLAARPPETLPPMVAISWPPLHHACWLPSSPLVASLANASIGRWPHEARIRAS</sequence>
<dbReference type="Proteomes" id="UP000479710">
    <property type="component" value="Unassembled WGS sequence"/>
</dbReference>
<accession>A0A6G1BW90</accession>
<evidence type="ECO:0000313" key="3">
    <source>
        <dbReference type="Proteomes" id="UP000479710"/>
    </source>
</evidence>
<gene>
    <name evidence="2" type="ORF">E2562_017344</name>
</gene>
<organism evidence="2 3">
    <name type="scientific">Oryza meyeriana var. granulata</name>
    <dbReference type="NCBI Taxonomy" id="110450"/>
    <lineage>
        <taxon>Eukaryota</taxon>
        <taxon>Viridiplantae</taxon>
        <taxon>Streptophyta</taxon>
        <taxon>Embryophyta</taxon>
        <taxon>Tracheophyta</taxon>
        <taxon>Spermatophyta</taxon>
        <taxon>Magnoliopsida</taxon>
        <taxon>Liliopsida</taxon>
        <taxon>Poales</taxon>
        <taxon>Poaceae</taxon>
        <taxon>BOP clade</taxon>
        <taxon>Oryzoideae</taxon>
        <taxon>Oryzeae</taxon>
        <taxon>Oryzinae</taxon>
        <taxon>Oryza</taxon>
        <taxon>Oryza meyeriana</taxon>
    </lineage>
</organism>
<protein>
    <submittedName>
        <fullName evidence="2">Uncharacterized protein</fullName>
    </submittedName>
</protein>
<keyword evidence="3" id="KW-1185">Reference proteome</keyword>
<evidence type="ECO:0000313" key="2">
    <source>
        <dbReference type="EMBL" id="KAF0892625.1"/>
    </source>
</evidence>
<evidence type="ECO:0000256" key="1">
    <source>
        <dbReference type="SAM" id="MobiDB-lite"/>
    </source>
</evidence>
<feature type="region of interest" description="Disordered" evidence="1">
    <location>
        <begin position="1"/>
        <end position="25"/>
    </location>
</feature>
<comment type="caution">
    <text evidence="2">The sequence shown here is derived from an EMBL/GenBank/DDBJ whole genome shotgun (WGS) entry which is preliminary data.</text>
</comment>
<reference evidence="2 3" key="1">
    <citation type="submission" date="2019-11" db="EMBL/GenBank/DDBJ databases">
        <title>Whole genome sequence of Oryza granulata.</title>
        <authorList>
            <person name="Li W."/>
        </authorList>
    </citation>
    <scope>NUCLEOTIDE SEQUENCE [LARGE SCALE GENOMIC DNA]</scope>
    <source>
        <strain evidence="3">cv. Menghai</strain>
        <tissue evidence="2">Leaf</tissue>
    </source>
</reference>